<dbReference type="EMBL" id="CP053452">
    <property type="protein sequence ID" value="QJW99436.1"/>
    <property type="molecule type" value="Genomic_DNA"/>
</dbReference>
<dbReference type="Gene3D" id="1.20.1640.10">
    <property type="entry name" value="Multidrug efflux transporter AcrB transmembrane domain"/>
    <property type="match status" value="3"/>
</dbReference>
<organism evidence="10 11">
    <name type="scientific">Frigoriglobus tundricola</name>
    <dbReference type="NCBI Taxonomy" id="2774151"/>
    <lineage>
        <taxon>Bacteria</taxon>
        <taxon>Pseudomonadati</taxon>
        <taxon>Planctomycetota</taxon>
        <taxon>Planctomycetia</taxon>
        <taxon>Gemmatales</taxon>
        <taxon>Gemmataceae</taxon>
        <taxon>Frigoriglobus</taxon>
    </lineage>
</organism>
<dbReference type="Gene3D" id="3.30.70.1320">
    <property type="entry name" value="Multidrug efflux transporter AcrB pore domain like"/>
    <property type="match status" value="1"/>
</dbReference>
<evidence type="ECO:0000256" key="3">
    <source>
        <dbReference type="ARBA" id="ARBA00022448"/>
    </source>
</evidence>
<dbReference type="Gene3D" id="3.30.70.1430">
    <property type="entry name" value="Multidrug efflux transporter AcrB pore domain"/>
    <property type="match status" value="3"/>
</dbReference>
<dbReference type="SUPFAM" id="SSF82714">
    <property type="entry name" value="Multidrug efflux transporter AcrB TolC docking domain, DN and DC subdomains"/>
    <property type="match status" value="2"/>
</dbReference>
<evidence type="ECO:0000256" key="6">
    <source>
        <dbReference type="ARBA" id="ARBA00022989"/>
    </source>
</evidence>
<feature type="transmembrane region" description="Helical" evidence="9">
    <location>
        <begin position="989"/>
        <end position="1009"/>
    </location>
</feature>
<feature type="transmembrane region" description="Helical" evidence="9">
    <location>
        <begin position="439"/>
        <end position="462"/>
    </location>
</feature>
<feature type="transmembrane region" description="Helical" evidence="9">
    <location>
        <begin position="1016"/>
        <end position="1036"/>
    </location>
</feature>
<name>A0A6M5Z109_9BACT</name>
<feature type="transmembrane region" description="Helical" evidence="9">
    <location>
        <begin position="1042"/>
        <end position="1069"/>
    </location>
</feature>
<dbReference type="Pfam" id="PF00873">
    <property type="entry name" value="ACR_tran"/>
    <property type="match status" value="2"/>
</dbReference>
<dbReference type="AlphaFoldDB" id="A0A6M5Z109"/>
<dbReference type="InterPro" id="IPR027463">
    <property type="entry name" value="AcrB_DN_DC_subdom"/>
</dbReference>
<dbReference type="Gene3D" id="3.30.2090.10">
    <property type="entry name" value="Multidrug efflux transporter AcrB TolC docking domain, DN and DC subdomains"/>
    <property type="match status" value="2"/>
</dbReference>
<protein>
    <submittedName>
        <fullName evidence="10">CzcABC family efflux RND transporter, transmembrane protein</fullName>
    </submittedName>
</protein>
<keyword evidence="6 9" id="KW-1133">Transmembrane helix</keyword>
<dbReference type="PANTHER" id="PTHR32063">
    <property type="match status" value="1"/>
</dbReference>
<keyword evidence="5 9" id="KW-0812">Transmembrane</keyword>
<evidence type="ECO:0000256" key="7">
    <source>
        <dbReference type="ARBA" id="ARBA00023136"/>
    </source>
</evidence>
<feature type="transmembrane region" description="Helical" evidence="9">
    <location>
        <begin position="469"/>
        <end position="489"/>
    </location>
</feature>
<dbReference type="SUPFAM" id="SSF82693">
    <property type="entry name" value="Multidrug efflux transporter AcrB pore domain, PN1, PN2, PC1 and PC2 subdomains"/>
    <property type="match status" value="2"/>
</dbReference>
<dbReference type="InterPro" id="IPR004763">
    <property type="entry name" value="CusA-like"/>
</dbReference>
<evidence type="ECO:0000256" key="8">
    <source>
        <dbReference type="SAM" id="MobiDB-lite"/>
    </source>
</evidence>
<gene>
    <name evidence="10" type="ORF">FTUN_7048</name>
</gene>
<dbReference type="GO" id="GO:0008324">
    <property type="term" value="F:monoatomic cation transmembrane transporter activity"/>
    <property type="evidence" value="ECO:0007669"/>
    <property type="project" value="InterPro"/>
</dbReference>
<evidence type="ECO:0000256" key="4">
    <source>
        <dbReference type="ARBA" id="ARBA00022475"/>
    </source>
</evidence>
<feature type="region of interest" description="Disordered" evidence="8">
    <location>
        <begin position="1159"/>
        <end position="1189"/>
    </location>
</feature>
<reference evidence="11" key="1">
    <citation type="submission" date="2020-05" db="EMBL/GenBank/DDBJ databases">
        <title>Frigoriglobus tundricola gen. nov., sp. nov., a psychrotolerant cellulolytic planctomycete of the family Gemmataceae with two divergent copies of 16S rRNA gene.</title>
        <authorList>
            <person name="Kulichevskaya I.S."/>
            <person name="Ivanova A.A."/>
            <person name="Naumoff D.G."/>
            <person name="Beletsky A.V."/>
            <person name="Rijpstra W.I.C."/>
            <person name="Sinninghe Damste J.S."/>
            <person name="Mardanov A.V."/>
            <person name="Ravin N.V."/>
            <person name="Dedysh S.N."/>
        </authorList>
    </citation>
    <scope>NUCLEOTIDE SEQUENCE [LARGE SCALE GENOMIC DNA]</scope>
    <source>
        <strain evidence="11">PL17</strain>
    </source>
</reference>
<dbReference type="PANTHER" id="PTHR32063:SF4">
    <property type="entry name" value="SLR6043 PROTEIN"/>
    <property type="match status" value="1"/>
</dbReference>
<keyword evidence="11" id="KW-1185">Reference proteome</keyword>
<dbReference type="InterPro" id="IPR001036">
    <property type="entry name" value="Acrflvin-R"/>
</dbReference>
<feature type="transmembrane region" description="Helical" evidence="9">
    <location>
        <begin position="1090"/>
        <end position="1112"/>
    </location>
</feature>
<dbReference type="Gene3D" id="3.30.70.1440">
    <property type="entry name" value="Multidrug efflux transporter AcrB pore domain"/>
    <property type="match status" value="1"/>
</dbReference>
<comment type="similarity">
    <text evidence="2">Belongs to the resistance-nodulation-cell division (RND) (TC 2.A.6) family.</text>
</comment>
<sequence>MLNAVIKFALRHRPLVVAACLIALVYGGYLATAMPIDVFPDLDRPRVTVMIECPGLAPEEVETLVTYPLESALLGASGVQDVRTQSGFGLSVVYAEFGWGTDIRAARQVVQERLATVAGDLPTGVRPQMAPVSSVMGQFLIIGLRRQAGPNRGDLIPVPDTPYYAERVTRPGAPPELYAWTVTDRRVPAAWGAVPVSHVKWQPATADGPSRAESPADSDQRVRATVAGVSHELVFPSEARRARTLRTLADWVLRPRVLKVSGVAQVAVMGGGRKQYQVLVDPTALQEYGVTLPDVEAALRANNVNFTGGFAELGGVEKPIRVIGRLGPRPEQVVSDLKIIPVKVPDPKRADGAGREAVLRPVLLENVARIAEGAQVKRGDAGVNGYAGVALTVTKQPHADTRALSDACQAALAEIEPALPADVVLEPRMYELREFIDRGVYNVGEALAIGAGLVLIVLFLFLLNVRTTFISLAAIPLSLAVTAVAFKLIGAVTGTELSINVMTLGGIAVAMGELVDDAIVDVENIHRRLRENAAAPAPRPVLRVVYEASAEVRTSIVFGTAVVVLVFLPLFALSGIEGRMFAPLGVAYIVSILASLVVSLTVTPVLSYYLLARGAHAAEREGFLVRGLKWLAGFLVRFSMTRAGLILFLSWLLVAYCAWRVTTLGADFLPPFDEGAAQLSVTLPAGTSLEESTRTGRLIDAKLASLRATPENPTAPIRSFVRKTGRAELDEHADPPNASDIIVQLNPDSELPRAEVLARLRREVVAEVPGIDVEIEQPLAHLISENLSGSKAQIAIKLYGDDLDTLEKLSGQIRDAVAGVPGVGSLAVEAIRKVDEIHVRLRPEALAFYGVDRASVGQFVQTALNGETVSQVVEGQRRFDLVVRMDEPFRADVARMGDLRLDLPDGRGPVRLKDLADVTPLTGGEAGANQVKRENARRRIVVRCNAVGRDLASVVGDIQEVVSKKVPLPEGYFVEYGGQFESQRRATRLIAVLALVSLVGMFFVLTLLFPSARIVLQILNAIPTAFVGGVLALVLTEQTLTVASLVGFISLGGIAVRNGILLVTHYVHLMKHEGEGFTKEMVLRGSLERLSPVLMTALTAGIGLIPLVLAGHQPGREILYPVATVILGGLVTSTFCEFLIHPGLFWRFSGTAAERLAQRGDEAADGLDDPAEPPAPLAAPEAEERSVAL</sequence>
<evidence type="ECO:0000313" key="10">
    <source>
        <dbReference type="EMBL" id="QJW99436.1"/>
    </source>
</evidence>
<evidence type="ECO:0000256" key="2">
    <source>
        <dbReference type="ARBA" id="ARBA00010942"/>
    </source>
</evidence>
<keyword evidence="4" id="KW-1003">Cell membrane</keyword>
<evidence type="ECO:0000256" key="9">
    <source>
        <dbReference type="SAM" id="Phobius"/>
    </source>
</evidence>
<dbReference type="SUPFAM" id="SSF82866">
    <property type="entry name" value="Multidrug efflux transporter AcrB transmembrane domain"/>
    <property type="match status" value="2"/>
</dbReference>
<feature type="transmembrane region" description="Helical" evidence="9">
    <location>
        <begin position="588"/>
        <end position="611"/>
    </location>
</feature>
<evidence type="ECO:0000256" key="1">
    <source>
        <dbReference type="ARBA" id="ARBA00004651"/>
    </source>
</evidence>
<evidence type="ECO:0000313" key="11">
    <source>
        <dbReference type="Proteomes" id="UP000503447"/>
    </source>
</evidence>
<keyword evidence="7 9" id="KW-0472">Membrane</keyword>
<dbReference type="GO" id="GO:0042910">
    <property type="term" value="F:xenobiotic transmembrane transporter activity"/>
    <property type="evidence" value="ECO:0007669"/>
    <property type="project" value="TreeGrafter"/>
</dbReference>
<dbReference type="KEGG" id="ftj:FTUN_7048"/>
<proteinExistence type="inferred from homology"/>
<evidence type="ECO:0000256" key="5">
    <source>
        <dbReference type="ARBA" id="ARBA00022692"/>
    </source>
</evidence>
<dbReference type="GO" id="GO:0005886">
    <property type="term" value="C:plasma membrane"/>
    <property type="evidence" value="ECO:0007669"/>
    <property type="project" value="UniProtKB-SubCell"/>
</dbReference>
<dbReference type="RefSeq" id="WP_171474404.1">
    <property type="nucleotide sequence ID" value="NZ_CP053452.2"/>
</dbReference>
<comment type="subcellular location">
    <subcellularLocation>
        <location evidence="1">Cell membrane</location>
        <topology evidence="1">Multi-pass membrane protein</topology>
    </subcellularLocation>
</comment>
<dbReference type="NCBIfam" id="TIGR00914">
    <property type="entry name" value="2A0601"/>
    <property type="match status" value="1"/>
</dbReference>
<feature type="transmembrane region" description="Helical" evidence="9">
    <location>
        <begin position="1118"/>
        <end position="1140"/>
    </location>
</feature>
<accession>A0A6M5Z109</accession>
<dbReference type="Proteomes" id="UP000503447">
    <property type="component" value="Chromosome"/>
</dbReference>
<feature type="transmembrane region" description="Helical" evidence="9">
    <location>
        <begin position="556"/>
        <end position="576"/>
    </location>
</feature>
<keyword evidence="3" id="KW-0813">Transport</keyword>
<feature type="transmembrane region" description="Helical" evidence="9">
    <location>
        <begin position="631"/>
        <end position="654"/>
    </location>
</feature>